<sequence>MGKNRSMRNKIAAKARTNLEGKEKLSSQDLRHQITLSQSRRETQDKSCEQSFHSKAQKSSHPKDSQAEIEKFDANSPIVRKLIGWLNKEGEARSQRTGRETGQGEDEEVESQGRISVHKRMRKNASQRLGPRTEESGENSGGPGNEDARDILKLRKEMEELKRQVDKDGSFGPTVEIISPFTARVMKAQLPRAMKAPEIRYKGVTDPNDHLAAYQTHMLMHAVEDEIQCRLFVGTLEGPAVKWFLTLPNGTIDCFKDLAQLFLNAYGGRFQPKKHFTHLFSLKQKEGETNSELVQRWNEAINEVEPMDDKTSIALFMNVLRSGELFRKLDYDTPTSYKAMMAKVNKFCATEESDRLKGKSEGALHKGLDKEKRGEKAKATTLSIPTLKSLAAPVAEIKSKEDGGQKRKRGDQKRRQWPYDLEEYCNFHRRLGHATEECHFLKKMEGEMKDKEPNANREPNQGGNVWRRDAQPQQQIQENPEEFPQVGVIFGGPETGVTSKERKEWARKLYVGSIDIGQAAKRGRREPIVFSDEDLPLIPSPHRTPLVISMAIHKYFVKRILVDTGSSVNVLYWEAAQQLGIKKEDLTKLNMPLSGFTGDIIEPEGSIKLDIIIGEHPRVRHMRMDFVVVDIKCAHNAILGRPGLEDLGGALSLEHLCLKFRTPEGVGRVLGDQPAAKKAYLSACKRIYKENLNIQTIGHVFEDKERREEDRERPKPAMEAEEVALFPEGEPEKVVKIGLGLEENTREEIIRVLRENSVLFAWESKDMPGVDPSVICHKLNIKVDSLPVKQKKRYLSTDRKEFVRKEVKTLLEAGHIRELKGEMEAKEGRLKRYRDCVRTLLGQFEYYELIYVPREENEEADMLAKLCRTIPIHMEGMVRQHEKICPVWEEAVPVLEISGPGTTWMSPLITYLEKEELPVDPKEARRVQLMAPKYQLDGGKLYKRTLGGPMLKCLNEREARRILEEVHQGVCSAHQGSLTLARKVVLQGFYWPTLKKDALELVRKCPICQAFAPIPGRPSTFYTPVTTAIPFARWGLDLVGPFVQGAGRKKFAIVAIDYFTKWVEAEALVKITKENCRNTRVEAYTPILNEQLMEVDSHFTQERRDDAAIKAEEYQRQSKRYHDKKTILRAFKVGDWVLRKREKSQPTKGGKLAQNWEGPYRVERVVRAGTYQLATSEGKTLDNYWNVEHLKKFYQ</sequence>
<accession>A0A484NSP9</accession>
<name>A0A484NSP9_9ASTE</name>
<dbReference type="PANTHER" id="PTHR48475">
    <property type="entry name" value="RIBONUCLEASE H"/>
    <property type="match status" value="1"/>
</dbReference>
<dbReference type="Gene3D" id="1.10.340.70">
    <property type="match status" value="1"/>
</dbReference>
<dbReference type="InterPro" id="IPR036397">
    <property type="entry name" value="RNaseH_sf"/>
</dbReference>
<dbReference type="AlphaFoldDB" id="A0A484NSP9"/>
<evidence type="ECO:0000259" key="2">
    <source>
        <dbReference type="Pfam" id="PF03732"/>
    </source>
</evidence>
<feature type="compositionally biased region" description="Basic residues" evidence="1">
    <location>
        <begin position="116"/>
        <end position="125"/>
    </location>
</feature>
<dbReference type="Gene3D" id="2.40.70.10">
    <property type="entry name" value="Acid Proteases"/>
    <property type="match status" value="1"/>
</dbReference>
<dbReference type="SUPFAM" id="SSF53098">
    <property type="entry name" value="Ribonuclease H-like"/>
    <property type="match status" value="1"/>
</dbReference>
<dbReference type="GO" id="GO:0003676">
    <property type="term" value="F:nucleic acid binding"/>
    <property type="evidence" value="ECO:0007669"/>
    <property type="project" value="InterPro"/>
</dbReference>
<feature type="domain" description="Retrotransposon gag" evidence="2">
    <location>
        <begin position="230"/>
        <end position="321"/>
    </location>
</feature>
<feature type="compositionally biased region" description="Basic and acidic residues" evidence="1">
    <location>
        <begin position="88"/>
        <end position="99"/>
    </location>
</feature>
<feature type="domain" description="Integrase zinc-binding" evidence="4">
    <location>
        <begin position="956"/>
        <end position="1011"/>
    </location>
</feature>
<dbReference type="EMBL" id="OOIL02006863">
    <property type="protein sequence ID" value="VFR03238.1"/>
    <property type="molecule type" value="Genomic_DNA"/>
</dbReference>
<proteinExistence type="predicted"/>
<evidence type="ECO:0000313" key="6">
    <source>
        <dbReference type="Proteomes" id="UP000595140"/>
    </source>
</evidence>
<dbReference type="Proteomes" id="UP000595140">
    <property type="component" value="Unassembled WGS sequence"/>
</dbReference>
<dbReference type="Pfam" id="PF17921">
    <property type="entry name" value="Integrase_H2C2"/>
    <property type="match status" value="1"/>
</dbReference>
<dbReference type="InterPro" id="IPR021109">
    <property type="entry name" value="Peptidase_aspartic_dom_sf"/>
</dbReference>
<organism evidence="5 6">
    <name type="scientific">Cuscuta campestris</name>
    <dbReference type="NCBI Taxonomy" id="132261"/>
    <lineage>
        <taxon>Eukaryota</taxon>
        <taxon>Viridiplantae</taxon>
        <taxon>Streptophyta</taxon>
        <taxon>Embryophyta</taxon>
        <taxon>Tracheophyta</taxon>
        <taxon>Spermatophyta</taxon>
        <taxon>Magnoliopsida</taxon>
        <taxon>eudicotyledons</taxon>
        <taxon>Gunneridae</taxon>
        <taxon>Pentapetalae</taxon>
        <taxon>asterids</taxon>
        <taxon>lamiids</taxon>
        <taxon>Solanales</taxon>
        <taxon>Convolvulaceae</taxon>
        <taxon>Cuscuteae</taxon>
        <taxon>Cuscuta</taxon>
        <taxon>Cuscuta subgen. Grammica</taxon>
        <taxon>Cuscuta sect. Cleistogrammica</taxon>
    </lineage>
</organism>
<feature type="compositionally biased region" description="Basic and acidic residues" evidence="1">
    <location>
        <begin position="61"/>
        <end position="73"/>
    </location>
</feature>
<gene>
    <name evidence="5" type="ORF">CCAM_LOCUS45013</name>
</gene>
<dbReference type="InterPro" id="IPR043502">
    <property type="entry name" value="DNA/RNA_pol_sf"/>
</dbReference>
<feature type="region of interest" description="Disordered" evidence="1">
    <location>
        <begin position="395"/>
        <end position="414"/>
    </location>
</feature>
<feature type="compositionally biased region" description="Basic residues" evidence="1">
    <location>
        <begin position="1"/>
        <end position="13"/>
    </location>
</feature>
<feature type="region of interest" description="Disordered" evidence="1">
    <location>
        <begin position="358"/>
        <end position="381"/>
    </location>
</feature>
<feature type="compositionally biased region" description="Basic and acidic residues" evidence="1">
    <location>
        <begin position="39"/>
        <end position="48"/>
    </location>
</feature>
<keyword evidence="6" id="KW-1185">Reference proteome</keyword>
<feature type="region of interest" description="Disordered" evidence="1">
    <location>
        <begin position="1"/>
        <end position="74"/>
    </location>
</feature>
<evidence type="ECO:0000313" key="5">
    <source>
        <dbReference type="EMBL" id="VFR03238.1"/>
    </source>
</evidence>
<feature type="region of interest" description="Disordered" evidence="1">
    <location>
        <begin position="447"/>
        <end position="472"/>
    </location>
</feature>
<evidence type="ECO:0000256" key="1">
    <source>
        <dbReference type="SAM" id="MobiDB-lite"/>
    </source>
</evidence>
<dbReference type="PANTHER" id="PTHR48475:SF1">
    <property type="entry name" value="RNASE H TYPE-1 DOMAIN-CONTAINING PROTEIN"/>
    <property type="match status" value="1"/>
</dbReference>
<dbReference type="InterPro" id="IPR012337">
    <property type="entry name" value="RNaseH-like_sf"/>
</dbReference>
<dbReference type="CDD" id="cd00303">
    <property type="entry name" value="retropepsin_like"/>
    <property type="match status" value="1"/>
</dbReference>
<evidence type="ECO:0000259" key="4">
    <source>
        <dbReference type="Pfam" id="PF17921"/>
    </source>
</evidence>
<dbReference type="SUPFAM" id="SSF50630">
    <property type="entry name" value="Acid proteases"/>
    <property type="match status" value="1"/>
</dbReference>
<dbReference type="GO" id="GO:0004523">
    <property type="term" value="F:RNA-DNA hybrid ribonuclease activity"/>
    <property type="evidence" value="ECO:0007669"/>
    <property type="project" value="InterPro"/>
</dbReference>
<dbReference type="InterPro" id="IPR002156">
    <property type="entry name" value="RNaseH_domain"/>
</dbReference>
<dbReference type="Pfam" id="PF13456">
    <property type="entry name" value="RVT_3"/>
    <property type="match status" value="1"/>
</dbReference>
<dbReference type="OrthoDB" id="1736794at2759"/>
<evidence type="ECO:0008006" key="7">
    <source>
        <dbReference type="Google" id="ProtNLM"/>
    </source>
</evidence>
<feature type="domain" description="RNase H type-1" evidence="3">
    <location>
        <begin position="818"/>
        <end position="867"/>
    </location>
</feature>
<feature type="compositionally biased region" description="Basic and acidic residues" evidence="1">
    <location>
        <begin position="17"/>
        <end position="32"/>
    </location>
</feature>
<dbReference type="SUPFAM" id="SSF56672">
    <property type="entry name" value="DNA/RNA polymerases"/>
    <property type="match status" value="1"/>
</dbReference>
<dbReference type="Pfam" id="PF03732">
    <property type="entry name" value="Retrotrans_gag"/>
    <property type="match status" value="1"/>
</dbReference>
<feature type="compositionally biased region" description="Basic and acidic residues" evidence="1">
    <location>
        <begin position="358"/>
        <end position="378"/>
    </location>
</feature>
<dbReference type="InterPro" id="IPR005162">
    <property type="entry name" value="Retrotrans_gag_dom"/>
</dbReference>
<reference evidence="5 6" key="1">
    <citation type="submission" date="2018-04" db="EMBL/GenBank/DDBJ databases">
        <authorList>
            <person name="Vogel A."/>
        </authorList>
    </citation>
    <scope>NUCLEOTIDE SEQUENCE [LARGE SCALE GENOMIC DNA]</scope>
</reference>
<feature type="region of interest" description="Disordered" evidence="1">
    <location>
        <begin position="86"/>
        <end position="148"/>
    </location>
</feature>
<dbReference type="InterPro" id="IPR041588">
    <property type="entry name" value="Integrase_H2C2"/>
</dbReference>
<evidence type="ECO:0000259" key="3">
    <source>
        <dbReference type="Pfam" id="PF13456"/>
    </source>
</evidence>
<dbReference type="Gene3D" id="3.30.420.10">
    <property type="entry name" value="Ribonuclease H-like superfamily/Ribonuclease H"/>
    <property type="match status" value="2"/>
</dbReference>
<protein>
    <recommendedName>
        <fullName evidence="7">RNase H type-1 domain-containing protein</fullName>
    </recommendedName>
</protein>